<dbReference type="AlphaFoldDB" id="A0A553PU50"/>
<proteinExistence type="predicted"/>
<reference evidence="1 2" key="1">
    <citation type="journal article" date="2018" name="Nat. Ecol. Evol.">
        <title>Genomic signatures of mitonuclear coevolution across populations of Tigriopus californicus.</title>
        <authorList>
            <person name="Barreto F.S."/>
            <person name="Watson E.T."/>
            <person name="Lima T.G."/>
            <person name="Willett C.S."/>
            <person name="Edmands S."/>
            <person name="Li W."/>
            <person name="Burton R.S."/>
        </authorList>
    </citation>
    <scope>NUCLEOTIDE SEQUENCE [LARGE SCALE GENOMIC DNA]</scope>
    <source>
        <strain evidence="1 2">San Diego</strain>
    </source>
</reference>
<evidence type="ECO:0000313" key="2">
    <source>
        <dbReference type="Proteomes" id="UP000318571"/>
    </source>
</evidence>
<dbReference type="EMBL" id="VCGU01000001">
    <property type="protein sequence ID" value="TRY81196.1"/>
    <property type="molecule type" value="Genomic_DNA"/>
</dbReference>
<gene>
    <name evidence="1" type="ORF">TCAL_15550</name>
</gene>
<sequence>MLMPSRTSMPTWTSRPMRSVMVTRPLGPMRSSSRWPHPTVTYTVDELRTLVRPSMSRTTQARPQRGVPGVLMLFLVTWVVC</sequence>
<organism evidence="1 2">
    <name type="scientific">Tigriopus californicus</name>
    <name type="common">Marine copepod</name>
    <dbReference type="NCBI Taxonomy" id="6832"/>
    <lineage>
        <taxon>Eukaryota</taxon>
        <taxon>Metazoa</taxon>
        <taxon>Ecdysozoa</taxon>
        <taxon>Arthropoda</taxon>
        <taxon>Crustacea</taxon>
        <taxon>Multicrustacea</taxon>
        <taxon>Hexanauplia</taxon>
        <taxon>Copepoda</taxon>
        <taxon>Harpacticoida</taxon>
        <taxon>Harpacticidae</taxon>
        <taxon>Tigriopus</taxon>
    </lineage>
</organism>
<protein>
    <submittedName>
        <fullName evidence="1">Uncharacterized protein</fullName>
    </submittedName>
</protein>
<accession>A0A553PU50</accession>
<evidence type="ECO:0000313" key="1">
    <source>
        <dbReference type="EMBL" id="TRY81196.1"/>
    </source>
</evidence>
<keyword evidence="2" id="KW-1185">Reference proteome</keyword>
<dbReference type="Proteomes" id="UP000318571">
    <property type="component" value="Chromosome 12"/>
</dbReference>
<name>A0A553PU50_TIGCA</name>
<comment type="caution">
    <text evidence="1">The sequence shown here is derived from an EMBL/GenBank/DDBJ whole genome shotgun (WGS) entry which is preliminary data.</text>
</comment>